<dbReference type="CDD" id="cd00075">
    <property type="entry name" value="HATPase"/>
    <property type="match status" value="1"/>
</dbReference>
<keyword evidence="6 11" id="KW-0418">Kinase</keyword>
<feature type="transmembrane region" description="Helical" evidence="9">
    <location>
        <begin position="6"/>
        <end position="30"/>
    </location>
</feature>
<organism evidence="11 12">
    <name type="scientific">Pontivivens nitratireducens</name>
    <dbReference type="NCBI Taxonomy" id="2758038"/>
    <lineage>
        <taxon>Bacteria</taxon>
        <taxon>Pseudomonadati</taxon>
        <taxon>Pseudomonadota</taxon>
        <taxon>Alphaproteobacteria</taxon>
        <taxon>Rhodobacterales</taxon>
        <taxon>Paracoccaceae</taxon>
        <taxon>Pontivivens</taxon>
    </lineage>
</organism>
<dbReference type="SMART" id="SM00387">
    <property type="entry name" value="HATPase_c"/>
    <property type="match status" value="1"/>
</dbReference>
<dbReference type="Gene3D" id="3.30.565.10">
    <property type="entry name" value="Histidine kinase-like ATPase, C-terminal domain"/>
    <property type="match status" value="1"/>
</dbReference>
<name>A0A6G7VJS0_9RHOB</name>
<feature type="domain" description="Histidine kinase" evidence="10">
    <location>
        <begin position="250"/>
        <end position="463"/>
    </location>
</feature>
<comment type="catalytic activity">
    <reaction evidence="1">
        <text>ATP + protein L-histidine = ADP + protein N-phospho-L-histidine.</text>
        <dbReference type="EC" id="2.7.13.3"/>
    </reaction>
</comment>
<protein>
    <recommendedName>
        <fullName evidence="2">histidine kinase</fullName>
        <ecNumber evidence="2">2.7.13.3</ecNumber>
    </recommendedName>
</protein>
<dbReference type="EMBL" id="CP049811">
    <property type="protein sequence ID" value="QIK40271.1"/>
    <property type="molecule type" value="Genomic_DNA"/>
</dbReference>
<keyword evidence="4" id="KW-0808">Transferase</keyword>
<evidence type="ECO:0000256" key="6">
    <source>
        <dbReference type="ARBA" id="ARBA00022777"/>
    </source>
</evidence>
<keyword evidence="12" id="KW-1185">Reference proteome</keyword>
<dbReference type="RefSeq" id="WP_166189548.1">
    <property type="nucleotide sequence ID" value="NZ_CP049811.1"/>
</dbReference>
<keyword evidence="9" id="KW-1133">Transmembrane helix</keyword>
<dbReference type="SMART" id="SM00388">
    <property type="entry name" value="HisKA"/>
    <property type="match status" value="1"/>
</dbReference>
<dbReference type="SUPFAM" id="SSF47384">
    <property type="entry name" value="Homodimeric domain of signal transducing histidine kinase"/>
    <property type="match status" value="1"/>
</dbReference>
<evidence type="ECO:0000256" key="5">
    <source>
        <dbReference type="ARBA" id="ARBA00022741"/>
    </source>
</evidence>
<dbReference type="InterPro" id="IPR036097">
    <property type="entry name" value="HisK_dim/P_sf"/>
</dbReference>
<dbReference type="AlphaFoldDB" id="A0A6G7VJS0"/>
<evidence type="ECO:0000256" key="2">
    <source>
        <dbReference type="ARBA" id="ARBA00012438"/>
    </source>
</evidence>
<dbReference type="InterPro" id="IPR005467">
    <property type="entry name" value="His_kinase_dom"/>
</dbReference>
<evidence type="ECO:0000256" key="8">
    <source>
        <dbReference type="ARBA" id="ARBA00023012"/>
    </source>
</evidence>
<evidence type="ECO:0000256" key="7">
    <source>
        <dbReference type="ARBA" id="ARBA00022840"/>
    </source>
</evidence>
<dbReference type="InterPro" id="IPR003661">
    <property type="entry name" value="HisK_dim/P_dom"/>
</dbReference>
<dbReference type="CDD" id="cd00082">
    <property type="entry name" value="HisKA"/>
    <property type="match status" value="1"/>
</dbReference>
<evidence type="ECO:0000256" key="4">
    <source>
        <dbReference type="ARBA" id="ARBA00022679"/>
    </source>
</evidence>
<dbReference type="Proteomes" id="UP000500791">
    <property type="component" value="Chromosome"/>
</dbReference>
<evidence type="ECO:0000313" key="11">
    <source>
        <dbReference type="EMBL" id="QIK40271.1"/>
    </source>
</evidence>
<keyword evidence="3" id="KW-0597">Phosphoprotein</keyword>
<dbReference type="GO" id="GO:0005524">
    <property type="term" value="F:ATP binding"/>
    <property type="evidence" value="ECO:0007669"/>
    <property type="project" value="UniProtKB-KW"/>
</dbReference>
<dbReference type="PANTHER" id="PTHR43065">
    <property type="entry name" value="SENSOR HISTIDINE KINASE"/>
    <property type="match status" value="1"/>
</dbReference>
<dbReference type="PROSITE" id="PS50109">
    <property type="entry name" value="HIS_KIN"/>
    <property type="match status" value="1"/>
</dbReference>
<dbReference type="GO" id="GO:0000155">
    <property type="term" value="F:phosphorelay sensor kinase activity"/>
    <property type="evidence" value="ECO:0007669"/>
    <property type="project" value="InterPro"/>
</dbReference>
<feature type="transmembrane region" description="Helical" evidence="9">
    <location>
        <begin position="160"/>
        <end position="179"/>
    </location>
</feature>
<keyword evidence="5" id="KW-0547">Nucleotide-binding</keyword>
<proteinExistence type="predicted"/>
<dbReference type="KEGG" id="mon:G8E03_05525"/>
<evidence type="ECO:0000256" key="9">
    <source>
        <dbReference type="SAM" id="Phobius"/>
    </source>
</evidence>
<dbReference type="Gene3D" id="1.10.287.130">
    <property type="match status" value="1"/>
</dbReference>
<keyword evidence="7" id="KW-0067">ATP-binding</keyword>
<dbReference type="EC" id="2.7.13.3" evidence="2"/>
<reference evidence="11 12" key="1">
    <citation type="submission" date="2020-03" db="EMBL/GenBank/DDBJ databases">
        <title>Complete genome sequence of Monaibacterium sp. ALG8 with diverse plasmids.</title>
        <authorList>
            <person name="Sun C."/>
        </authorList>
    </citation>
    <scope>NUCLEOTIDE SEQUENCE [LARGE SCALE GENOMIC DNA]</scope>
    <source>
        <strain evidence="11 12">ALG8</strain>
    </source>
</reference>
<dbReference type="PRINTS" id="PR00344">
    <property type="entry name" value="BCTRLSENSOR"/>
</dbReference>
<dbReference type="PANTHER" id="PTHR43065:SF10">
    <property type="entry name" value="PEROXIDE STRESS-ACTIVATED HISTIDINE KINASE MAK3"/>
    <property type="match status" value="1"/>
</dbReference>
<keyword evidence="8" id="KW-0902">Two-component regulatory system</keyword>
<sequence>MFNSLAGRVLALTVIFVMVAEILIFVPTVARFRTDYLQERLERAQIASLSILATPNDTIAPELEQELLANAGVTNIVLRRDFMRELVLTSPMTDMVAETYDLRQAGPVELISDALYVMALGGDRLIRVIGLPVQGGGTAIEITLPETPLREALISYGLRILGLSLLISVITASLLLTAVDRFIGVPIKRVIGHMAAFRDDYQNPDRVIRPESNLREFRSAEQAMSDMQVRLISALRQKDRLATLGEAVAKISHDLRNMLTTATLIADRLENSADPAVRRTAPKLINSLNRAVSLCESTLSFGKAEEAAPERRIVDLHALVDDVFDAELLVRDGGGGSRVSFANEVAPQTRIEADPEQFYRVLLNLVRNARQAMENQPEGGKVVIACDPRPGEHCITVSDTGPGLPTKAIEHLFKPFQGGQRRGGSGLGLAISAQLVLGHGGRLELAETTTAGTTFVITLPTRDLRLVAQTPISPLQTRMGGDR</sequence>
<evidence type="ECO:0000313" key="12">
    <source>
        <dbReference type="Proteomes" id="UP000500791"/>
    </source>
</evidence>
<dbReference type="SUPFAM" id="SSF55874">
    <property type="entry name" value="ATPase domain of HSP90 chaperone/DNA topoisomerase II/histidine kinase"/>
    <property type="match status" value="1"/>
</dbReference>
<dbReference type="Pfam" id="PF02518">
    <property type="entry name" value="HATPase_c"/>
    <property type="match status" value="1"/>
</dbReference>
<dbReference type="InterPro" id="IPR004358">
    <property type="entry name" value="Sig_transdc_His_kin-like_C"/>
</dbReference>
<keyword evidence="9" id="KW-0812">Transmembrane</keyword>
<evidence type="ECO:0000259" key="10">
    <source>
        <dbReference type="PROSITE" id="PS50109"/>
    </source>
</evidence>
<dbReference type="InterPro" id="IPR003594">
    <property type="entry name" value="HATPase_dom"/>
</dbReference>
<gene>
    <name evidence="11" type="ORF">G8E03_05525</name>
</gene>
<keyword evidence="9" id="KW-0472">Membrane</keyword>
<accession>A0A6G7VJS0</accession>
<evidence type="ECO:0000256" key="3">
    <source>
        <dbReference type="ARBA" id="ARBA00022553"/>
    </source>
</evidence>
<dbReference type="InterPro" id="IPR036890">
    <property type="entry name" value="HATPase_C_sf"/>
</dbReference>
<evidence type="ECO:0000256" key="1">
    <source>
        <dbReference type="ARBA" id="ARBA00000085"/>
    </source>
</evidence>